<dbReference type="InterPro" id="IPR005325">
    <property type="entry name" value="DUF308_memb"/>
</dbReference>
<protein>
    <submittedName>
        <fullName evidence="2">Acid-resistance membrane protein</fullName>
    </submittedName>
</protein>
<keyword evidence="1" id="KW-0472">Membrane</keyword>
<keyword evidence="3" id="KW-1185">Reference proteome</keyword>
<proteinExistence type="predicted"/>
<dbReference type="PANTHER" id="PTHR34989:SF1">
    <property type="entry name" value="PROTEIN HDED"/>
    <property type="match status" value="1"/>
</dbReference>
<feature type="transmembrane region" description="Helical" evidence="1">
    <location>
        <begin position="100"/>
        <end position="119"/>
    </location>
</feature>
<dbReference type="STRING" id="1715693.PH7735_02213"/>
<dbReference type="PANTHER" id="PTHR34989">
    <property type="entry name" value="PROTEIN HDED"/>
    <property type="match status" value="1"/>
</dbReference>
<dbReference type="AlphaFoldDB" id="A0A0P1I9K7"/>
<dbReference type="GO" id="GO:0005886">
    <property type="term" value="C:plasma membrane"/>
    <property type="evidence" value="ECO:0007669"/>
    <property type="project" value="TreeGrafter"/>
</dbReference>
<sequence>MNKNCALFCREVNQKNEGFRRPSFGLLEWQRSRRVGLTHPKTASRSGGAIQIKKDTFGMGNSENKLQENWGWFLALGIGLMIGGACALFAPVLVSLAIEYVVGIVFAVGGVVTLFQVFTTKDGWTARLIYPILGGFNLFAGLLLMFRPLEGLVALTLVLIVAIFVNGLVRIVVGVMARPDAGSGWVIFVGCLSVLASGYLLAMYPEVSVMLLGIVAGVSLIGEGAGYVRFAYGLKNEVSVAV</sequence>
<dbReference type="InterPro" id="IPR052712">
    <property type="entry name" value="Acid_resist_chaperone_HdeD"/>
</dbReference>
<dbReference type="EMBL" id="CYTW01000002">
    <property type="protein sequence ID" value="CUJ99509.1"/>
    <property type="molecule type" value="Genomic_DNA"/>
</dbReference>
<reference evidence="3" key="1">
    <citation type="submission" date="2015-09" db="EMBL/GenBank/DDBJ databases">
        <authorList>
            <person name="Rodrigo-Torres Lidia"/>
            <person name="Arahal R.David."/>
        </authorList>
    </citation>
    <scope>NUCLEOTIDE SEQUENCE [LARGE SCALE GENOMIC DNA]</scope>
    <source>
        <strain evidence="3">CECT 7735</strain>
    </source>
</reference>
<feature type="transmembrane region" description="Helical" evidence="1">
    <location>
        <begin position="185"/>
        <end position="204"/>
    </location>
</feature>
<keyword evidence="1" id="KW-0812">Transmembrane</keyword>
<feature type="transmembrane region" description="Helical" evidence="1">
    <location>
        <begin position="128"/>
        <end position="146"/>
    </location>
</feature>
<evidence type="ECO:0000256" key="1">
    <source>
        <dbReference type="SAM" id="Phobius"/>
    </source>
</evidence>
<name>A0A0P1I9K7_9RHOB</name>
<dbReference type="Pfam" id="PF03729">
    <property type="entry name" value="DUF308"/>
    <property type="match status" value="1"/>
</dbReference>
<keyword evidence="1" id="KW-1133">Transmembrane helix</keyword>
<feature type="transmembrane region" description="Helical" evidence="1">
    <location>
        <begin position="72"/>
        <end position="94"/>
    </location>
</feature>
<accession>A0A0P1I9K7</accession>
<feature type="transmembrane region" description="Helical" evidence="1">
    <location>
        <begin position="152"/>
        <end position="173"/>
    </location>
</feature>
<gene>
    <name evidence="2" type="ORF">PH7735_02213</name>
</gene>
<evidence type="ECO:0000313" key="3">
    <source>
        <dbReference type="Proteomes" id="UP000051870"/>
    </source>
</evidence>
<feature type="transmembrane region" description="Helical" evidence="1">
    <location>
        <begin position="210"/>
        <end position="228"/>
    </location>
</feature>
<evidence type="ECO:0000313" key="2">
    <source>
        <dbReference type="EMBL" id="CUJ99509.1"/>
    </source>
</evidence>
<organism evidence="2 3">
    <name type="scientific">Shimia thalassica</name>
    <dbReference type="NCBI Taxonomy" id="1715693"/>
    <lineage>
        <taxon>Bacteria</taxon>
        <taxon>Pseudomonadati</taxon>
        <taxon>Pseudomonadota</taxon>
        <taxon>Alphaproteobacteria</taxon>
        <taxon>Rhodobacterales</taxon>
        <taxon>Roseobacteraceae</taxon>
    </lineage>
</organism>
<dbReference type="Proteomes" id="UP000051870">
    <property type="component" value="Unassembled WGS sequence"/>
</dbReference>